<dbReference type="GO" id="GO:0016787">
    <property type="term" value="F:hydrolase activity"/>
    <property type="evidence" value="ECO:0007669"/>
    <property type="project" value="UniProtKB-KW"/>
</dbReference>
<evidence type="ECO:0000256" key="4">
    <source>
        <dbReference type="SAM" id="MobiDB-lite"/>
    </source>
</evidence>
<name>A0ABP7K0T4_9ACTN</name>
<comment type="similarity">
    <text evidence="1">Belongs to the peptidase S33 family.</text>
</comment>
<protein>
    <submittedName>
        <fullName evidence="7">Alpha/beta hydrolase</fullName>
    </submittedName>
</protein>
<dbReference type="InterPro" id="IPR000073">
    <property type="entry name" value="AB_hydrolase_1"/>
</dbReference>
<dbReference type="SUPFAM" id="SSF53474">
    <property type="entry name" value="alpha/beta-Hydrolases"/>
    <property type="match status" value="1"/>
</dbReference>
<evidence type="ECO:0000259" key="6">
    <source>
        <dbReference type="Pfam" id="PF08386"/>
    </source>
</evidence>
<gene>
    <name evidence="7" type="ORF">GCM10022207_27230</name>
</gene>
<keyword evidence="2" id="KW-0732">Signal</keyword>
<feature type="domain" description="AB hydrolase-1" evidence="5">
    <location>
        <begin position="145"/>
        <end position="339"/>
    </location>
</feature>
<comment type="caution">
    <text evidence="7">The sequence shown here is derived from an EMBL/GenBank/DDBJ whole genome shotgun (WGS) entry which is preliminary data.</text>
</comment>
<proteinExistence type="inferred from homology"/>
<reference evidence="8" key="1">
    <citation type="journal article" date="2019" name="Int. J. Syst. Evol. Microbiol.">
        <title>The Global Catalogue of Microorganisms (GCM) 10K type strain sequencing project: providing services to taxonomists for standard genome sequencing and annotation.</title>
        <authorList>
            <consortium name="The Broad Institute Genomics Platform"/>
            <consortium name="The Broad Institute Genome Sequencing Center for Infectious Disease"/>
            <person name="Wu L."/>
            <person name="Ma J."/>
        </authorList>
    </citation>
    <scope>NUCLEOTIDE SEQUENCE [LARGE SCALE GENOMIC DNA]</scope>
    <source>
        <strain evidence="8">JCM 16578</strain>
    </source>
</reference>
<evidence type="ECO:0000313" key="7">
    <source>
        <dbReference type="EMBL" id="GAA3862036.1"/>
    </source>
</evidence>
<dbReference type="InterPro" id="IPR051601">
    <property type="entry name" value="Serine_prot/Carboxylest_S33"/>
</dbReference>
<evidence type="ECO:0000256" key="3">
    <source>
        <dbReference type="ARBA" id="ARBA00022801"/>
    </source>
</evidence>
<feature type="domain" description="Peptidase S33 tripeptidyl aminopeptidase-like C-terminal" evidence="6">
    <location>
        <begin position="457"/>
        <end position="559"/>
    </location>
</feature>
<feature type="region of interest" description="Disordered" evidence="4">
    <location>
        <begin position="1"/>
        <end position="51"/>
    </location>
</feature>
<dbReference type="InterPro" id="IPR029058">
    <property type="entry name" value="AB_hydrolase_fold"/>
</dbReference>
<dbReference type="Pfam" id="PF08386">
    <property type="entry name" value="Abhydrolase_4"/>
    <property type="match status" value="1"/>
</dbReference>
<dbReference type="EMBL" id="BAAAZA010000006">
    <property type="protein sequence ID" value="GAA3862036.1"/>
    <property type="molecule type" value="Genomic_DNA"/>
</dbReference>
<dbReference type="PANTHER" id="PTHR43248:SF29">
    <property type="entry name" value="TRIPEPTIDYL AMINOPEPTIDASE"/>
    <property type="match status" value="1"/>
</dbReference>
<dbReference type="Pfam" id="PF00561">
    <property type="entry name" value="Abhydrolase_1"/>
    <property type="match status" value="1"/>
</dbReference>
<evidence type="ECO:0000256" key="1">
    <source>
        <dbReference type="ARBA" id="ARBA00010088"/>
    </source>
</evidence>
<keyword evidence="3 7" id="KW-0378">Hydrolase</keyword>
<evidence type="ECO:0000259" key="5">
    <source>
        <dbReference type="Pfam" id="PF00561"/>
    </source>
</evidence>
<sequence length="565" mass="59434">MGADGAEPTVSDWPNAGRRARDSPHNVTEGPPPDPQPGAPGGAMKSTHTRTAVTTATAAAAVLALLGAALPSVTEAGGGPDLSRFYNQRIAWSSCPGEGAPRDLQCGKVTVPIDYARPEAGTVDVAMTRYRASAGSRGSVLLNFGGPGGAGVPELAAGGKDFLHLTNAYDVVTFDPRGVGQSSPISCGQRAAGDTDADDTVIDVTNPRAALTQIRKTADQCAKHSGPLLPHMGTVDVARDLDVMRQALGDKKLNYLGFSYGTRLGAVYAAQFPGKVGRMVLDGVDTLTESLAEQGLVGAQGQQTALEGFLDSCVKHLLCPFGSDARSAREQVVQLVARLDKQPASTPLGQPFTGQDLVAGISELLFSKRMWPMLEQGLSQLMEQGDPSGIMYYSGLSISAPSVHRANGGIVAPNDVPVDNMTAALMAVNCADDPDRPSADRITKDITRLRGQYDEASPVFGRYRLTQVLTCYGRPKGTDFIREKVKNVHSAKMLLVGTRGDPATPYRWTLETAKRLGPSAVVLDNRGEGHTGYTTSQCVHRKVDSFLLYGSLPADGSSCGPDTAG</sequence>
<dbReference type="Gene3D" id="3.40.50.1820">
    <property type="entry name" value="alpha/beta hydrolase"/>
    <property type="match status" value="1"/>
</dbReference>
<dbReference type="InterPro" id="IPR013595">
    <property type="entry name" value="Pept_S33_TAP-like_C"/>
</dbReference>
<dbReference type="PANTHER" id="PTHR43248">
    <property type="entry name" value="2-SUCCINYL-6-HYDROXY-2,4-CYCLOHEXADIENE-1-CARBOXYLATE SYNTHASE"/>
    <property type="match status" value="1"/>
</dbReference>
<dbReference type="Proteomes" id="UP001501563">
    <property type="component" value="Unassembled WGS sequence"/>
</dbReference>
<accession>A0ABP7K0T4</accession>
<evidence type="ECO:0000313" key="8">
    <source>
        <dbReference type="Proteomes" id="UP001501563"/>
    </source>
</evidence>
<organism evidence="7 8">
    <name type="scientific">Streptomyces lannensis</name>
    <dbReference type="NCBI Taxonomy" id="766498"/>
    <lineage>
        <taxon>Bacteria</taxon>
        <taxon>Bacillati</taxon>
        <taxon>Actinomycetota</taxon>
        <taxon>Actinomycetes</taxon>
        <taxon>Kitasatosporales</taxon>
        <taxon>Streptomycetaceae</taxon>
        <taxon>Streptomyces</taxon>
    </lineage>
</organism>
<keyword evidence="8" id="KW-1185">Reference proteome</keyword>
<evidence type="ECO:0000256" key="2">
    <source>
        <dbReference type="ARBA" id="ARBA00022729"/>
    </source>
</evidence>